<reference evidence="1 2" key="1">
    <citation type="journal article" date="2022" name="Front. Microbiol.">
        <title>High genomic differentiation and limited gene flow indicate recent cryptic speciation within the genus Laspinema (cyanobacteria).</title>
        <authorList>
            <person name="Stanojkovic A."/>
            <person name="Skoupy S."/>
            <person name="Skaloud P."/>
            <person name="Dvorak P."/>
        </authorList>
    </citation>
    <scope>NUCLEOTIDE SEQUENCE [LARGE SCALE GENOMIC DNA]</scope>
    <source>
        <strain evidence="1 2">D3b</strain>
    </source>
</reference>
<protein>
    <submittedName>
        <fullName evidence="1">Uncharacterized protein</fullName>
    </submittedName>
</protein>
<gene>
    <name evidence="1" type="ORF">NG792_15030</name>
</gene>
<proteinExistence type="predicted"/>
<dbReference type="Proteomes" id="UP001525961">
    <property type="component" value="Unassembled WGS sequence"/>
</dbReference>
<evidence type="ECO:0000313" key="1">
    <source>
        <dbReference type="EMBL" id="MCT7979023.1"/>
    </source>
</evidence>
<evidence type="ECO:0000313" key="2">
    <source>
        <dbReference type="Proteomes" id="UP001525961"/>
    </source>
</evidence>
<dbReference type="RefSeq" id="WP_261235926.1">
    <property type="nucleotide sequence ID" value="NZ_JAMXFA010000018.1"/>
</dbReference>
<comment type="caution">
    <text evidence="1">The sequence shown here is derived from an EMBL/GenBank/DDBJ whole genome shotgun (WGS) entry which is preliminary data.</text>
</comment>
<accession>A0ABT2N8L5</accession>
<organism evidence="1 2">
    <name type="scientific">Laspinema olomoucense D3b</name>
    <dbReference type="NCBI Taxonomy" id="2953688"/>
    <lineage>
        <taxon>Bacteria</taxon>
        <taxon>Bacillati</taxon>
        <taxon>Cyanobacteriota</taxon>
        <taxon>Cyanophyceae</taxon>
        <taxon>Oscillatoriophycideae</taxon>
        <taxon>Oscillatoriales</taxon>
        <taxon>Laspinemataceae</taxon>
        <taxon>Laspinema</taxon>
        <taxon>Laspinema olomoucense</taxon>
    </lineage>
</organism>
<keyword evidence="2" id="KW-1185">Reference proteome</keyword>
<sequence length="144" mass="16520">MNGFVGVRNNLTESDLKALLEHPPSQPTYYCLRWLHKLGELSTELPSDFPSPEGQMFDENREIRWQQKGDSFSVLLLSTTGEEPKFTPVGNRWQVQDRDAHLYPATETRFPKLTGKTSVNIGQRYFFDADTSTVHFVALRVKKS</sequence>
<name>A0ABT2N8L5_9CYAN</name>
<dbReference type="EMBL" id="JAMXFA010000018">
    <property type="protein sequence ID" value="MCT7979023.1"/>
    <property type="molecule type" value="Genomic_DNA"/>
</dbReference>